<dbReference type="eggNOG" id="KOG0703">
    <property type="taxonomic scope" value="Eukaryota"/>
</dbReference>
<evidence type="ECO:0000256" key="1">
    <source>
        <dbReference type="ARBA" id="ARBA00022468"/>
    </source>
</evidence>
<dbReference type="Proteomes" id="UP000007879">
    <property type="component" value="Unassembled WGS sequence"/>
</dbReference>
<dbReference type="AlphaFoldDB" id="A0A1X7V705"/>
<dbReference type="InterPro" id="IPR001849">
    <property type="entry name" value="PH_domain"/>
</dbReference>
<evidence type="ECO:0000259" key="6">
    <source>
        <dbReference type="PROSITE" id="PS50003"/>
    </source>
</evidence>
<accession>A0A1X7V705</accession>
<dbReference type="SMART" id="SM00105">
    <property type="entry name" value="ArfGap"/>
    <property type="match status" value="1"/>
</dbReference>
<dbReference type="Gene3D" id="1.10.220.150">
    <property type="entry name" value="Arf GTPase activating protein"/>
    <property type="match status" value="1"/>
</dbReference>
<dbReference type="InterPro" id="IPR011993">
    <property type="entry name" value="PH-like_dom_sf"/>
</dbReference>
<dbReference type="InterPro" id="IPR001164">
    <property type="entry name" value="ArfGAP_dom"/>
</dbReference>
<dbReference type="PANTHER" id="PTHR46021:SF2">
    <property type="entry name" value="ARF-GAP WITH DUAL PH DOMAIN-CONTAINING PROTEIN 1"/>
    <property type="match status" value="1"/>
</dbReference>
<keyword evidence="3 5" id="KW-0863">Zinc-finger</keyword>
<dbReference type="KEGG" id="aqu:105312245"/>
<dbReference type="EnsemblMetazoa" id="Aqu2.1.35768_001">
    <property type="protein sequence ID" value="Aqu2.1.35768_001"/>
    <property type="gene ID" value="Aqu2.1.35768"/>
</dbReference>
<sequence length="381" mass="44416">MSGSERSLLEQALKEDGNNLCADCGKKGPDWASVNLGIFICIDCAGIHKRLGTSVSHIKSVKLDQWTQDMIQDMISVGNIEAKKKWEHKVPIIWPRPTPDDKLMCREQWIRAKYERKEFAPSAPEILRPYLTGLRQGFLHKRKKKSDEWKSRYFVLDEENFSYFINSQDRKPKASIPLLGLNAMFDAPGLEDHNHSMLITYRIRGKSRNLFVYTDSANEMMDWFLTIRSAKLKALRLKYHAPDEELIDKVTWNFTHAGYMYKMPPNQKKLQRRFFVLDKNNLRYYDKPKDAYPLGEILIGPSSEGFLVSESVPHHLSEYNYIFVLQAPHRCFPLMTESEQDKKHWMTLLQNVIEGSMDKLDDAPDDAYVTYEDERDHSLSI</sequence>
<evidence type="ECO:0000256" key="4">
    <source>
        <dbReference type="ARBA" id="ARBA00022833"/>
    </source>
</evidence>
<dbReference type="InParanoid" id="A0A1X7V705"/>
<evidence type="ECO:0000256" key="3">
    <source>
        <dbReference type="ARBA" id="ARBA00022771"/>
    </source>
</evidence>
<gene>
    <name evidence="8" type="primary">105312245</name>
</gene>
<dbReference type="GO" id="GO:0005886">
    <property type="term" value="C:plasma membrane"/>
    <property type="evidence" value="ECO:0007669"/>
    <property type="project" value="TreeGrafter"/>
</dbReference>
<dbReference type="Pfam" id="PF01412">
    <property type="entry name" value="ArfGap"/>
    <property type="match status" value="1"/>
</dbReference>
<dbReference type="FunCoup" id="A0A1X7V705">
    <property type="interactions" value="72"/>
</dbReference>
<dbReference type="FunFam" id="1.10.220.150:FF:000009">
    <property type="entry name" value="stromal membrane-associated protein 1 isoform X1"/>
    <property type="match status" value="1"/>
</dbReference>
<dbReference type="PROSITE" id="PS50115">
    <property type="entry name" value="ARFGAP"/>
    <property type="match status" value="1"/>
</dbReference>
<proteinExistence type="predicted"/>
<dbReference type="GO" id="GO:0005096">
    <property type="term" value="F:GTPase activator activity"/>
    <property type="evidence" value="ECO:0007669"/>
    <property type="project" value="UniProtKB-KW"/>
</dbReference>
<dbReference type="InterPro" id="IPR037278">
    <property type="entry name" value="ARFGAP/RecO"/>
</dbReference>
<keyword evidence="1" id="KW-0343">GTPase activation</keyword>
<feature type="domain" description="PH" evidence="6">
    <location>
        <begin position="253"/>
        <end position="354"/>
    </location>
</feature>
<dbReference type="Gene3D" id="2.30.29.30">
    <property type="entry name" value="Pleckstrin-homology domain (PH domain)/Phosphotyrosine-binding domain (PTB)"/>
    <property type="match status" value="2"/>
</dbReference>
<dbReference type="EnsemblMetazoa" id="XM_011404740.2">
    <property type="protein sequence ID" value="XP_011403042.1"/>
    <property type="gene ID" value="LOC105312245"/>
</dbReference>
<keyword evidence="2" id="KW-0479">Metal-binding</keyword>
<keyword evidence="4" id="KW-0862">Zinc</keyword>
<evidence type="ECO:0000256" key="2">
    <source>
        <dbReference type="ARBA" id="ARBA00022723"/>
    </source>
</evidence>
<dbReference type="InterPro" id="IPR038508">
    <property type="entry name" value="ArfGAP_dom_sf"/>
</dbReference>
<evidence type="ECO:0000259" key="7">
    <source>
        <dbReference type="PROSITE" id="PS50115"/>
    </source>
</evidence>
<dbReference type="PRINTS" id="PR00405">
    <property type="entry name" value="REVINTRACTNG"/>
</dbReference>
<name>A0A1X7V705_AMPQE</name>
<protein>
    <submittedName>
        <fullName evidence="8">Uncharacterized protein</fullName>
    </submittedName>
</protein>
<evidence type="ECO:0000313" key="9">
    <source>
        <dbReference type="Proteomes" id="UP000007879"/>
    </source>
</evidence>
<dbReference type="Pfam" id="PF00169">
    <property type="entry name" value="PH"/>
    <property type="match status" value="2"/>
</dbReference>
<dbReference type="PANTHER" id="PTHR46021">
    <property type="entry name" value="ARF-GAP WITH DUAL PH DOMAIN-CONTAINING PROTEIN 1-LIKE PROTEIN"/>
    <property type="match status" value="1"/>
</dbReference>
<reference evidence="8" key="2">
    <citation type="submission" date="2017-05" db="UniProtKB">
        <authorList>
            <consortium name="EnsemblMetazoa"/>
        </authorList>
    </citation>
    <scope>IDENTIFICATION</scope>
</reference>
<dbReference type="SUPFAM" id="SSF57863">
    <property type="entry name" value="ArfGap/RecO-like zinc finger"/>
    <property type="match status" value="1"/>
</dbReference>
<organism evidence="8">
    <name type="scientific">Amphimedon queenslandica</name>
    <name type="common">Sponge</name>
    <dbReference type="NCBI Taxonomy" id="400682"/>
    <lineage>
        <taxon>Eukaryota</taxon>
        <taxon>Metazoa</taxon>
        <taxon>Porifera</taxon>
        <taxon>Demospongiae</taxon>
        <taxon>Heteroscleromorpha</taxon>
        <taxon>Haplosclerida</taxon>
        <taxon>Niphatidae</taxon>
        <taxon>Amphimedon</taxon>
    </lineage>
</organism>
<evidence type="ECO:0000313" key="8">
    <source>
        <dbReference type="EnsemblMetazoa" id="Aqu2.1.35768_001"/>
    </source>
</evidence>
<dbReference type="InterPro" id="IPR052589">
    <property type="entry name" value="Arf-GAP_dual-PH_domain"/>
</dbReference>
<feature type="domain" description="PH" evidence="6">
    <location>
        <begin position="132"/>
        <end position="232"/>
    </location>
</feature>
<dbReference type="GO" id="GO:0005547">
    <property type="term" value="F:phosphatidylinositol-3,4,5-trisphosphate binding"/>
    <property type="evidence" value="ECO:0007669"/>
    <property type="project" value="TreeGrafter"/>
</dbReference>
<dbReference type="STRING" id="400682.A0A1X7V705"/>
<reference evidence="9" key="1">
    <citation type="journal article" date="2010" name="Nature">
        <title>The Amphimedon queenslandica genome and the evolution of animal complexity.</title>
        <authorList>
            <person name="Srivastava M."/>
            <person name="Simakov O."/>
            <person name="Chapman J."/>
            <person name="Fahey B."/>
            <person name="Gauthier M.E."/>
            <person name="Mitros T."/>
            <person name="Richards G.S."/>
            <person name="Conaco C."/>
            <person name="Dacre M."/>
            <person name="Hellsten U."/>
            <person name="Larroux C."/>
            <person name="Putnam N.H."/>
            <person name="Stanke M."/>
            <person name="Adamska M."/>
            <person name="Darling A."/>
            <person name="Degnan S.M."/>
            <person name="Oakley T.H."/>
            <person name="Plachetzki D.C."/>
            <person name="Zhai Y."/>
            <person name="Adamski M."/>
            <person name="Calcino A."/>
            <person name="Cummins S.F."/>
            <person name="Goodstein D.M."/>
            <person name="Harris C."/>
            <person name="Jackson D.J."/>
            <person name="Leys S.P."/>
            <person name="Shu S."/>
            <person name="Woodcroft B.J."/>
            <person name="Vervoort M."/>
            <person name="Kosik K.S."/>
            <person name="Manning G."/>
            <person name="Degnan B.M."/>
            <person name="Rokhsar D.S."/>
        </authorList>
    </citation>
    <scope>NUCLEOTIDE SEQUENCE [LARGE SCALE GENOMIC DNA]</scope>
</reference>
<dbReference type="PROSITE" id="PS50003">
    <property type="entry name" value="PH_DOMAIN"/>
    <property type="match status" value="2"/>
</dbReference>
<dbReference type="OMA" id="IQGYHWP"/>
<dbReference type="SMART" id="SM00233">
    <property type="entry name" value="PH"/>
    <property type="match status" value="2"/>
</dbReference>
<keyword evidence="9" id="KW-1185">Reference proteome</keyword>
<dbReference type="SUPFAM" id="SSF50729">
    <property type="entry name" value="PH domain-like"/>
    <property type="match status" value="2"/>
</dbReference>
<evidence type="ECO:0000256" key="5">
    <source>
        <dbReference type="PROSITE-ProRule" id="PRU00288"/>
    </source>
</evidence>
<dbReference type="GO" id="GO:0005737">
    <property type="term" value="C:cytoplasm"/>
    <property type="evidence" value="ECO:0007669"/>
    <property type="project" value="TreeGrafter"/>
</dbReference>
<dbReference type="GO" id="GO:0008270">
    <property type="term" value="F:zinc ion binding"/>
    <property type="evidence" value="ECO:0007669"/>
    <property type="project" value="UniProtKB-KW"/>
</dbReference>
<dbReference type="OrthoDB" id="10266696at2759"/>
<feature type="domain" description="Arf-GAP" evidence="7">
    <location>
        <begin position="6"/>
        <end position="127"/>
    </location>
</feature>